<evidence type="ECO:0000256" key="9">
    <source>
        <dbReference type="SAM" id="MobiDB-lite"/>
    </source>
</evidence>
<comment type="cofactor">
    <cofactor evidence="8">
        <name>Mn(2+)</name>
        <dbReference type="ChEBI" id="CHEBI:29035"/>
    </cofactor>
</comment>
<reference evidence="11" key="1">
    <citation type="submission" date="2022-11" db="UniProtKB">
        <authorList>
            <consortium name="EnsemblMetazoa"/>
        </authorList>
    </citation>
    <scope>IDENTIFICATION</scope>
</reference>
<dbReference type="GeneID" id="119735597"/>
<evidence type="ECO:0000256" key="6">
    <source>
        <dbReference type="PIRSR" id="PIRSR624869-1"/>
    </source>
</evidence>
<dbReference type="GO" id="GO:0005524">
    <property type="term" value="F:ATP binding"/>
    <property type="evidence" value="ECO:0007669"/>
    <property type="project" value="UniProtKB-KW"/>
</dbReference>
<dbReference type="InterPro" id="IPR009581">
    <property type="entry name" value="FAM20_C"/>
</dbReference>
<dbReference type="InterPro" id="IPR024869">
    <property type="entry name" value="FAM20"/>
</dbReference>
<dbReference type="GO" id="GO:0046872">
    <property type="term" value="F:metal ion binding"/>
    <property type="evidence" value="ECO:0007669"/>
    <property type="project" value="UniProtKB-KW"/>
</dbReference>
<feature type="binding site" evidence="7">
    <location>
        <position position="198"/>
    </location>
    <ligand>
        <name>ATP</name>
        <dbReference type="ChEBI" id="CHEBI:30616"/>
    </ligand>
</feature>
<dbReference type="GO" id="GO:0005794">
    <property type="term" value="C:Golgi apparatus"/>
    <property type="evidence" value="ECO:0007669"/>
    <property type="project" value="UniProtKB-SubCell"/>
</dbReference>
<keyword evidence="12" id="KW-1185">Reference proteome</keyword>
<dbReference type="Proteomes" id="UP000887568">
    <property type="component" value="Unplaced"/>
</dbReference>
<name>A0A914AP84_PATMI</name>
<feature type="binding site" evidence="8">
    <location>
        <position position="391"/>
    </location>
    <ligand>
        <name>Mn(2+)</name>
        <dbReference type="ChEBI" id="CHEBI:29035"/>
    </ligand>
</feature>
<keyword evidence="3" id="KW-0333">Golgi apparatus</keyword>
<evidence type="ECO:0000256" key="7">
    <source>
        <dbReference type="PIRSR" id="PIRSR624869-2"/>
    </source>
</evidence>
<accession>A0A914AP84</accession>
<protein>
    <recommendedName>
        <fullName evidence="10">FAM20 C-terminal domain-containing protein</fullName>
    </recommendedName>
</protein>
<dbReference type="RefSeq" id="XP_038065291.1">
    <property type="nucleotide sequence ID" value="XM_038209363.1"/>
</dbReference>
<keyword evidence="7" id="KW-0067">ATP-binding</keyword>
<evidence type="ECO:0000256" key="4">
    <source>
        <dbReference type="ARBA" id="ARBA00023157"/>
    </source>
</evidence>
<dbReference type="Pfam" id="PF06702">
    <property type="entry name" value="Fam20C"/>
    <property type="match status" value="1"/>
</dbReference>
<feature type="binding site" evidence="8">
    <location>
        <position position="221"/>
    </location>
    <ligand>
        <name>Mn(2+)</name>
        <dbReference type="ChEBI" id="CHEBI:29035"/>
    </ligand>
</feature>
<keyword evidence="8" id="KW-0479">Metal-binding</keyword>
<dbReference type="OrthoDB" id="8583677at2759"/>
<evidence type="ECO:0000256" key="8">
    <source>
        <dbReference type="PIRSR" id="PIRSR624869-3"/>
    </source>
</evidence>
<evidence type="ECO:0000256" key="2">
    <source>
        <dbReference type="ARBA" id="ARBA00006557"/>
    </source>
</evidence>
<dbReference type="GO" id="GO:0016773">
    <property type="term" value="F:phosphotransferase activity, alcohol group as acceptor"/>
    <property type="evidence" value="ECO:0007669"/>
    <property type="project" value="TreeGrafter"/>
</dbReference>
<dbReference type="OMA" id="CAPWFCN"/>
<dbReference type="PANTHER" id="PTHR12450:SF22">
    <property type="entry name" value="EXTRACELLULAR SERINE_THREONINE PROTEIN CG31145"/>
    <property type="match status" value="1"/>
</dbReference>
<evidence type="ECO:0000313" key="12">
    <source>
        <dbReference type="Proteomes" id="UP000887568"/>
    </source>
</evidence>
<evidence type="ECO:0000259" key="10">
    <source>
        <dbReference type="Pfam" id="PF06702"/>
    </source>
</evidence>
<dbReference type="AlphaFoldDB" id="A0A914AP84"/>
<keyword evidence="4" id="KW-1015">Disulfide bond</keyword>
<evidence type="ECO:0000313" key="11">
    <source>
        <dbReference type="EnsemblMetazoa" id="XP_038065291.1"/>
    </source>
</evidence>
<feature type="active site" evidence="6">
    <location>
        <position position="371"/>
    </location>
</feature>
<comment type="subcellular location">
    <subcellularLocation>
        <location evidence="1">Golgi apparatus</location>
    </subcellularLocation>
</comment>
<feature type="region of interest" description="Disordered" evidence="9">
    <location>
        <begin position="78"/>
        <end position="129"/>
    </location>
</feature>
<evidence type="ECO:0000256" key="3">
    <source>
        <dbReference type="ARBA" id="ARBA00023034"/>
    </source>
</evidence>
<evidence type="ECO:0000256" key="1">
    <source>
        <dbReference type="ARBA" id="ARBA00004555"/>
    </source>
</evidence>
<evidence type="ECO:0000256" key="5">
    <source>
        <dbReference type="ARBA" id="ARBA00023180"/>
    </source>
</evidence>
<keyword evidence="7" id="KW-0547">Nucleotide-binding</keyword>
<organism evidence="11 12">
    <name type="scientific">Patiria miniata</name>
    <name type="common">Bat star</name>
    <name type="synonym">Asterina miniata</name>
    <dbReference type="NCBI Taxonomy" id="46514"/>
    <lineage>
        <taxon>Eukaryota</taxon>
        <taxon>Metazoa</taxon>
        <taxon>Echinodermata</taxon>
        <taxon>Eleutherozoa</taxon>
        <taxon>Asterozoa</taxon>
        <taxon>Asteroidea</taxon>
        <taxon>Valvatacea</taxon>
        <taxon>Valvatida</taxon>
        <taxon>Asterinidae</taxon>
        <taxon>Patiria</taxon>
    </lineage>
</organism>
<sequence length="487" mass="56557">MFRFVMRFKTRVFVSVGVLLIFTTLSAVHLLKQFEAPEDLEDTNLGFDRRARFGPNNGRANTWNKQETYLLMSKGQISDERHQNDSGGNESQILKPPLPRPRRTEDGSKLKKRQPAWERGSSSKKAWDDQEIVGKGHPWQQFHLDISQDALYSEGALYMDDLLRDLASVRIVNTSMFQGGSQVKLDFRLADGNRAIVKPMRSPREFVYKYNNDEPFWLDQERHNAEIAAFHLDRLLGFRRVPPCSGRLINLTQEILLKSKDQELLNTFFWKDGNLCFIGKCAPWFCNEDHPICAQGHLMEVSMCQFLPSFGGGIPIFEMEYPWSQGVKESQVWKGKNICVDYLKDPVWTRGRFLLDLIEQGIFDFFIRNYDRHHFDMMRKYKRLGTVLFLDNGKGFGNPHVDDTTFLAPIYQCCKVRRSTYLHLKELTQLRLSDRMRSSMSHDPIAPVVTEDHLQAMDRRLETVLQTIEKCIHVHGDSQVLVETLDN</sequence>
<feature type="binding site" evidence="7">
    <location>
        <position position="221"/>
    </location>
    <ligand>
        <name>ATP</name>
        <dbReference type="ChEBI" id="CHEBI:30616"/>
    </ligand>
</feature>
<keyword evidence="5" id="KW-0325">Glycoprotein</keyword>
<feature type="binding site" evidence="7">
    <location>
        <position position="391"/>
    </location>
    <ligand>
        <name>ATP</name>
        <dbReference type="ChEBI" id="CHEBI:30616"/>
    </ligand>
</feature>
<dbReference type="PANTHER" id="PTHR12450">
    <property type="entry name" value="DENTIN MATRIX PROTEIN 4 PROTEIN FAM20"/>
    <property type="match status" value="1"/>
</dbReference>
<feature type="domain" description="FAM20 C-terminal" evidence="10">
    <location>
        <begin position="269"/>
        <end position="480"/>
    </location>
</feature>
<proteinExistence type="inferred from homology"/>
<keyword evidence="8" id="KW-0464">Manganese</keyword>
<comment type="similarity">
    <text evidence="2">Belongs to the FAM20 family.</text>
</comment>
<dbReference type="EnsemblMetazoa" id="XM_038209363.1">
    <property type="protein sequence ID" value="XP_038065291.1"/>
    <property type="gene ID" value="LOC119735597"/>
</dbReference>
<feature type="binding site" evidence="7">
    <location>
        <position position="182"/>
    </location>
    <ligand>
        <name>ATP</name>
        <dbReference type="ChEBI" id="CHEBI:30616"/>
    </ligand>
</feature>